<gene>
    <name evidence="16" type="ORF">SAMN05660453_1032</name>
</gene>
<dbReference type="STRING" id="283737.SAMN05660453_1032"/>
<evidence type="ECO:0000256" key="10">
    <source>
        <dbReference type="ARBA" id="ARBA00022840"/>
    </source>
</evidence>
<dbReference type="GO" id="GO:0008033">
    <property type="term" value="P:tRNA processing"/>
    <property type="evidence" value="ECO:0007669"/>
    <property type="project" value="UniProtKB-KW"/>
</dbReference>
<dbReference type="InterPro" id="IPR005145">
    <property type="entry name" value="Sua5_C"/>
</dbReference>
<feature type="binding site" evidence="14">
    <location>
        <position position="118"/>
    </location>
    <ligand>
        <name>ATP</name>
        <dbReference type="ChEBI" id="CHEBI:30616"/>
    </ligand>
</feature>
<dbReference type="InterPro" id="IPR006070">
    <property type="entry name" value="Sua5-like_dom"/>
</dbReference>
<comment type="catalytic activity">
    <reaction evidence="12 13">
        <text>L-threonine + hydrogencarbonate + ATP = L-threonylcarbamoyladenylate + diphosphate + H2O</text>
        <dbReference type="Rhea" id="RHEA:36407"/>
        <dbReference type="ChEBI" id="CHEBI:15377"/>
        <dbReference type="ChEBI" id="CHEBI:17544"/>
        <dbReference type="ChEBI" id="CHEBI:30616"/>
        <dbReference type="ChEBI" id="CHEBI:33019"/>
        <dbReference type="ChEBI" id="CHEBI:57926"/>
        <dbReference type="ChEBI" id="CHEBI:73682"/>
        <dbReference type="EC" id="2.7.7.87"/>
    </reaction>
</comment>
<evidence type="ECO:0000256" key="9">
    <source>
        <dbReference type="ARBA" id="ARBA00022741"/>
    </source>
</evidence>
<keyword evidence="5 13" id="KW-0963">Cytoplasm</keyword>
<dbReference type="GO" id="GO:0005737">
    <property type="term" value="C:cytoplasm"/>
    <property type="evidence" value="ECO:0007669"/>
    <property type="project" value="UniProtKB-SubCell"/>
</dbReference>
<keyword evidence="10 13" id="KW-0067">ATP-binding</keyword>
<evidence type="ECO:0000256" key="11">
    <source>
        <dbReference type="ARBA" id="ARBA00029774"/>
    </source>
</evidence>
<feature type="binding site" evidence="14">
    <location>
        <position position="32"/>
    </location>
    <ligand>
        <name>L-threonine</name>
        <dbReference type="ChEBI" id="CHEBI:57926"/>
    </ligand>
</feature>
<evidence type="ECO:0000256" key="7">
    <source>
        <dbReference type="ARBA" id="ARBA00022694"/>
    </source>
</evidence>
<feature type="binding site" evidence="14">
    <location>
        <position position="178"/>
    </location>
    <ligand>
        <name>L-threonine</name>
        <dbReference type="ChEBI" id="CHEBI:57926"/>
    </ligand>
</feature>
<organism evidence="16 17">
    <name type="scientific">Fructobacillus durionis</name>
    <dbReference type="NCBI Taxonomy" id="283737"/>
    <lineage>
        <taxon>Bacteria</taxon>
        <taxon>Bacillati</taxon>
        <taxon>Bacillota</taxon>
        <taxon>Bacilli</taxon>
        <taxon>Lactobacillales</taxon>
        <taxon>Lactobacillaceae</taxon>
        <taxon>Fructobacillus</taxon>
    </lineage>
</organism>
<dbReference type="AlphaFoldDB" id="A0A1I1GI07"/>
<comment type="similarity">
    <text evidence="2 13">Belongs to the SUA5 family.</text>
</comment>
<accession>A0A1I1GI07</accession>
<dbReference type="NCBIfam" id="TIGR00057">
    <property type="entry name" value="L-threonylcarbamoyladenylate synthase"/>
    <property type="match status" value="1"/>
</dbReference>
<evidence type="ECO:0000256" key="12">
    <source>
        <dbReference type="ARBA" id="ARBA00048366"/>
    </source>
</evidence>
<feature type="domain" description="YrdC-like" evidence="15">
    <location>
        <begin position="10"/>
        <end position="196"/>
    </location>
</feature>
<evidence type="ECO:0000256" key="14">
    <source>
        <dbReference type="PIRSR" id="PIRSR004930-1"/>
    </source>
</evidence>
<comment type="function">
    <text evidence="13">Required for the formation of a threonylcarbamoyl group on adenosine at position 37 (t(6)A37) in tRNAs that read codons beginning with adenine.</text>
</comment>
<dbReference type="Pfam" id="PF01300">
    <property type="entry name" value="Sua5_yciO_yrdC"/>
    <property type="match status" value="1"/>
</dbReference>
<evidence type="ECO:0000256" key="4">
    <source>
        <dbReference type="ARBA" id="ARBA00015492"/>
    </source>
</evidence>
<dbReference type="InterPro" id="IPR050156">
    <property type="entry name" value="TC-AMP_synthase_SUA5"/>
</dbReference>
<dbReference type="GO" id="GO:0061710">
    <property type="term" value="F:L-threonylcarbamoyladenylate synthase"/>
    <property type="evidence" value="ECO:0007669"/>
    <property type="project" value="UniProtKB-EC"/>
</dbReference>
<evidence type="ECO:0000256" key="1">
    <source>
        <dbReference type="ARBA" id="ARBA00004496"/>
    </source>
</evidence>
<keyword evidence="9 13" id="KW-0547">Nucleotide-binding</keyword>
<feature type="binding site" evidence="14">
    <location>
        <position position="59"/>
    </location>
    <ligand>
        <name>ATP</name>
        <dbReference type="ChEBI" id="CHEBI:30616"/>
    </ligand>
</feature>
<reference evidence="16 17" key="1">
    <citation type="submission" date="2016-10" db="EMBL/GenBank/DDBJ databases">
        <authorList>
            <person name="de Groot N.N."/>
        </authorList>
    </citation>
    <scope>NUCLEOTIDE SEQUENCE [LARGE SCALE GENOMIC DNA]</scope>
    <source>
        <strain evidence="16 17">DSM 19113</strain>
    </source>
</reference>
<feature type="binding site" evidence="14">
    <location>
        <position position="148"/>
    </location>
    <ligand>
        <name>ATP</name>
        <dbReference type="ChEBI" id="CHEBI:30616"/>
    </ligand>
</feature>
<evidence type="ECO:0000256" key="13">
    <source>
        <dbReference type="PIRNR" id="PIRNR004930"/>
    </source>
</evidence>
<dbReference type="PIRSF" id="PIRSF004930">
    <property type="entry name" value="Tln_factor_SUA5"/>
    <property type="match status" value="1"/>
</dbReference>
<dbReference type="InterPro" id="IPR010923">
    <property type="entry name" value="T(6)A37_SUA5"/>
</dbReference>
<dbReference type="SUPFAM" id="SSF55821">
    <property type="entry name" value="YrdC/RibB"/>
    <property type="match status" value="1"/>
</dbReference>
<keyword evidence="8 13" id="KW-0548">Nucleotidyltransferase</keyword>
<evidence type="ECO:0000256" key="8">
    <source>
        <dbReference type="ARBA" id="ARBA00022695"/>
    </source>
</evidence>
<dbReference type="Gene3D" id="3.40.50.11030">
    <property type="entry name" value="Threonylcarbamoyl-AMP synthase, C-terminal domain"/>
    <property type="match status" value="1"/>
</dbReference>
<dbReference type="InterPro" id="IPR038385">
    <property type="entry name" value="Sua5/YwlC_C"/>
</dbReference>
<dbReference type="Proteomes" id="UP000199376">
    <property type="component" value="Unassembled WGS sequence"/>
</dbReference>
<evidence type="ECO:0000256" key="2">
    <source>
        <dbReference type="ARBA" id="ARBA00007663"/>
    </source>
</evidence>
<evidence type="ECO:0000256" key="6">
    <source>
        <dbReference type="ARBA" id="ARBA00022679"/>
    </source>
</evidence>
<dbReference type="GO" id="GO:0005524">
    <property type="term" value="F:ATP binding"/>
    <property type="evidence" value="ECO:0007669"/>
    <property type="project" value="UniProtKB-UniRule"/>
</dbReference>
<proteinExistence type="inferred from homology"/>
<dbReference type="PROSITE" id="PS51163">
    <property type="entry name" value="YRDC"/>
    <property type="match status" value="1"/>
</dbReference>
<dbReference type="EC" id="2.7.7.87" evidence="3 13"/>
<evidence type="ECO:0000256" key="3">
    <source>
        <dbReference type="ARBA" id="ARBA00012584"/>
    </source>
</evidence>
<feature type="binding site" evidence="14">
    <location>
        <position position="55"/>
    </location>
    <ligand>
        <name>ATP</name>
        <dbReference type="ChEBI" id="CHEBI:30616"/>
    </ligand>
</feature>
<feature type="binding site" evidence="14">
    <location>
        <position position="234"/>
    </location>
    <ligand>
        <name>ATP</name>
        <dbReference type="ChEBI" id="CHEBI:30616"/>
    </ligand>
</feature>
<dbReference type="EMBL" id="FOLI01000005">
    <property type="protein sequence ID" value="SFC09498.1"/>
    <property type="molecule type" value="Genomic_DNA"/>
</dbReference>
<dbReference type="Pfam" id="PF03481">
    <property type="entry name" value="Sua5_C"/>
    <property type="match status" value="1"/>
</dbReference>
<feature type="binding site" evidence="14">
    <location>
        <position position="140"/>
    </location>
    <ligand>
        <name>ATP</name>
        <dbReference type="ChEBI" id="CHEBI:30616"/>
    </ligand>
</feature>
<feature type="binding site" evidence="14">
    <location>
        <position position="192"/>
    </location>
    <ligand>
        <name>ATP</name>
        <dbReference type="ChEBI" id="CHEBI:30616"/>
    </ligand>
</feature>
<evidence type="ECO:0000313" key="17">
    <source>
        <dbReference type="Proteomes" id="UP000199376"/>
    </source>
</evidence>
<name>A0A1I1GI07_9LACO</name>
<comment type="subcellular location">
    <subcellularLocation>
        <location evidence="1 13">Cytoplasm</location>
    </subcellularLocation>
</comment>
<dbReference type="RefSeq" id="WP_244269346.1">
    <property type="nucleotide sequence ID" value="NZ_FOLI01000005.1"/>
</dbReference>
<dbReference type="GO" id="GO:0003725">
    <property type="term" value="F:double-stranded RNA binding"/>
    <property type="evidence" value="ECO:0007669"/>
    <property type="project" value="UniProtKB-UniRule"/>
</dbReference>
<sequence length="341" mass="36577">MQTNYLMNTEEDIAQAARLLQAGEVVAFPTETVYGLGADATNDEAVGKVFAAKGRPADNPLIMTVGDVEQIAPYVQITDQAKQLMAAFWPGSLTMILPIKEGMVSMLVTGGLQTAAIRMPENEVTRALIRQAGFPIVGPSANTSGKPSPTTAAHVKHDMAGKIAGIVDDGPTQVGVESTVIDLTAKTPTILRTGAVTQEELQKVLGVEVADATSTKSIADDQAPKAPGMKYRHYAPDKDVYVFDPLDWDDLQTKLGENDAVMADEALLKQLKNADQPSWSLGENLNQASENLFAGLRFFDDVPEIEKIYVESMPEIGLGKAYNNRLAKASGGRLFQGPESE</sequence>
<keyword evidence="7 13" id="KW-0819">tRNA processing</keyword>
<dbReference type="FunFam" id="3.90.870.10:FF:000009">
    <property type="entry name" value="Threonylcarbamoyl-AMP synthase, putative"/>
    <property type="match status" value="1"/>
</dbReference>
<evidence type="ECO:0000256" key="5">
    <source>
        <dbReference type="ARBA" id="ARBA00022490"/>
    </source>
</evidence>
<dbReference type="Gene3D" id="3.90.870.10">
    <property type="entry name" value="DHBP synthase"/>
    <property type="match status" value="1"/>
</dbReference>
<dbReference type="PANTHER" id="PTHR17490">
    <property type="entry name" value="SUA5"/>
    <property type="match status" value="1"/>
</dbReference>
<evidence type="ECO:0000313" key="16">
    <source>
        <dbReference type="EMBL" id="SFC09498.1"/>
    </source>
</evidence>
<dbReference type="GO" id="GO:0006450">
    <property type="term" value="P:regulation of translational fidelity"/>
    <property type="evidence" value="ECO:0007669"/>
    <property type="project" value="TreeGrafter"/>
</dbReference>
<dbReference type="PANTHER" id="PTHR17490:SF16">
    <property type="entry name" value="THREONYLCARBAMOYL-AMP SYNTHASE"/>
    <property type="match status" value="1"/>
</dbReference>
<keyword evidence="6 13" id="KW-0808">Transferase</keyword>
<dbReference type="InterPro" id="IPR017945">
    <property type="entry name" value="DHBP_synth_RibB-like_a/b_dom"/>
</dbReference>
<dbReference type="GO" id="GO:0000049">
    <property type="term" value="F:tRNA binding"/>
    <property type="evidence" value="ECO:0007669"/>
    <property type="project" value="TreeGrafter"/>
</dbReference>
<protein>
    <recommendedName>
        <fullName evidence="4 13">Threonylcarbamoyl-AMP synthase</fullName>
        <shortName evidence="13">TC-AMP synthase</shortName>
        <ecNumber evidence="3 13">2.7.7.87</ecNumber>
    </recommendedName>
    <alternativeName>
        <fullName evidence="11 13">L-threonylcarbamoyladenylate synthase</fullName>
    </alternativeName>
</protein>
<evidence type="ECO:0000259" key="15">
    <source>
        <dbReference type="PROSITE" id="PS51163"/>
    </source>
</evidence>
<keyword evidence="17" id="KW-1185">Reference proteome</keyword>
<feature type="binding site" evidence="14">
    <location>
        <position position="114"/>
    </location>
    <ligand>
        <name>ATP</name>
        <dbReference type="ChEBI" id="CHEBI:30616"/>
    </ligand>
</feature>